<protein>
    <submittedName>
        <fullName evidence="1">Uncharacterized protein</fullName>
    </submittedName>
</protein>
<evidence type="ECO:0000313" key="2">
    <source>
        <dbReference type="Proteomes" id="UP000887013"/>
    </source>
</evidence>
<evidence type="ECO:0000313" key="1">
    <source>
        <dbReference type="EMBL" id="GFT71420.1"/>
    </source>
</evidence>
<dbReference type="EMBL" id="BMAW01116636">
    <property type="protein sequence ID" value="GFT71420.1"/>
    <property type="molecule type" value="Genomic_DNA"/>
</dbReference>
<keyword evidence="2" id="KW-1185">Reference proteome</keyword>
<dbReference type="Proteomes" id="UP000887013">
    <property type="component" value="Unassembled WGS sequence"/>
</dbReference>
<comment type="caution">
    <text evidence="1">The sequence shown here is derived from an EMBL/GenBank/DDBJ whole genome shotgun (WGS) entry which is preliminary data.</text>
</comment>
<dbReference type="AlphaFoldDB" id="A0A8X6PLU0"/>
<accession>A0A8X6PLU0</accession>
<sequence>MAQRNLQRWVHRIGCRLEIPRMETGLRVERNMVDEANNGNTRCKCSTVCRRIMMCCISVSYCNKSSLKIKHKLPNFNDLGRNAQDQFLKRMRCY</sequence>
<gene>
    <name evidence="1" type="ORF">NPIL_617201</name>
</gene>
<reference evidence="1" key="1">
    <citation type="submission" date="2020-08" db="EMBL/GenBank/DDBJ databases">
        <title>Multicomponent nature underlies the extraordinary mechanical properties of spider dragline silk.</title>
        <authorList>
            <person name="Kono N."/>
            <person name="Nakamura H."/>
            <person name="Mori M."/>
            <person name="Yoshida Y."/>
            <person name="Ohtoshi R."/>
            <person name="Malay A.D."/>
            <person name="Moran D.A.P."/>
            <person name="Tomita M."/>
            <person name="Numata K."/>
            <person name="Arakawa K."/>
        </authorList>
    </citation>
    <scope>NUCLEOTIDE SEQUENCE</scope>
</reference>
<name>A0A8X6PLU0_NEPPI</name>
<organism evidence="1 2">
    <name type="scientific">Nephila pilipes</name>
    <name type="common">Giant wood spider</name>
    <name type="synonym">Nephila maculata</name>
    <dbReference type="NCBI Taxonomy" id="299642"/>
    <lineage>
        <taxon>Eukaryota</taxon>
        <taxon>Metazoa</taxon>
        <taxon>Ecdysozoa</taxon>
        <taxon>Arthropoda</taxon>
        <taxon>Chelicerata</taxon>
        <taxon>Arachnida</taxon>
        <taxon>Araneae</taxon>
        <taxon>Araneomorphae</taxon>
        <taxon>Entelegynae</taxon>
        <taxon>Araneoidea</taxon>
        <taxon>Nephilidae</taxon>
        <taxon>Nephila</taxon>
    </lineage>
</organism>
<proteinExistence type="predicted"/>